<dbReference type="EMBL" id="CAVMJV010000100">
    <property type="protein sequence ID" value="CAK5096782.1"/>
    <property type="molecule type" value="Genomic_DNA"/>
</dbReference>
<reference evidence="1" key="1">
    <citation type="submission" date="2023-11" db="EMBL/GenBank/DDBJ databases">
        <authorList>
            <person name="Poullet M."/>
        </authorList>
    </citation>
    <scope>NUCLEOTIDE SEQUENCE</scope>
    <source>
        <strain evidence="1">E1834</strain>
    </source>
</reference>
<proteinExistence type="predicted"/>
<comment type="caution">
    <text evidence="1">The sequence shown here is derived from an EMBL/GenBank/DDBJ whole genome shotgun (WGS) entry which is preliminary data.</text>
</comment>
<gene>
    <name evidence="1" type="ORF">MENTE1834_LOCUS41205</name>
</gene>
<accession>A0ACB1ANW0</accession>
<sequence>MKMILDPPPPQPSSPIKFPISRVRVLSSGLVERLPASKITKNQMSKIRKNKKIEKENISNIPQLNSIKFTVPPIFRRKPHIMSNCNNVNPNWPIPNPFPLFNI</sequence>
<name>A0ACB1ANW0_MELEN</name>
<evidence type="ECO:0000313" key="2">
    <source>
        <dbReference type="Proteomes" id="UP001497535"/>
    </source>
</evidence>
<protein>
    <submittedName>
        <fullName evidence="1">Uncharacterized protein</fullName>
    </submittedName>
</protein>
<keyword evidence="2" id="KW-1185">Reference proteome</keyword>
<evidence type="ECO:0000313" key="1">
    <source>
        <dbReference type="EMBL" id="CAK5096782.1"/>
    </source>
</evidence>
<organism evidence="1 2">
    <name type="scientific">Meloidogyne enterolobii</name>
    <name type="common">Root-knot nematode worm</name>
    <name type="synonym">Meloidogyne mayaguensis</name>
    <dbReference type="NCBI Taxonomy" id="390850"/>
    <lineage>
        <taxon>Eukaryota</taxon>
        <taxon>Metazoa</taxon>
        <taxon>Ecdysozoa</taxon>
        <taxon>Nematoda</taxon>
        <taxon>Chromadorea</taxon>
        <taxon>Rhabditida</taxon>
        <taxon>Tylenchina</taxon>
        <taxon>Tylenchomorpha</taxon>
        <taxon>Tylenchoidea</taxon>
        <taxon>Meloidogynidae</taxon>
        <taxon>Meloidogyninae</taxon>
        <taxon>Meloidogyne</taxon>
    </lineage>
</organism>
<dbReference type="Proteomes" id="UP001497535">
    <property type="component" value="Unassembled WGS sequence"/>
</dbReference>